<reference evidence="1 2" key="1">
    <citation type="submission" date="2018-09" db="EMBL/GenBank/DDBJ databases">
        <title>Genome sequencing of strain 6GH32-13.</title>
        <authorList>
            <person name="Weon H.-Y."/>
            <person name="Heo J."/>
            <person name="Kwon S.-W."/>
        </authorList>
    </citation>
    <scope>NUCLEOTIDE SEQUENCE [LARGE SCALE GENOMIC DNA]</scope>
    <source>
        <strain evidence="1 2">5GH32-13</strain>
    </source>
</reference>
<dbReference type="RefSeq" id="WP_119053558.1">
    <property type="nucleotide sequence ID" value="NZ_CP032157.1"/>
</dbReference>
<keyword evidence="2" id="KW-1185">Reference proteome</keyword>
<name>A0A3B7N0X5_9BACT</name>
<dbReference type="Proteomes" id="UP000263900">
    <property type="component" value="Chromosome"/>
</dbReference>
<proteinExistence type="predicted"/>
<gene>
    <name evidence="1" type="ORF">D3H65_28515</name>
</gene>
<dbReference type="AlphaFoldDB" id="A0A3B7N0X5"/>
<dbReference type="OrthoDB" id="9800461at2"/>
<dbReference type="KEGG" id="pseg:D3H65_28515"/>
<accession>A0A3B7N0X5</accession>
<dbReference type="EMBL" id="CP032157">
    <property type="protein sequence ID" value="AXY77685.1"/>
    <property type="molecule type" value="Genomic_DNA"/>
</dbReference>
<organism evidence="1 2">
    <name type="scientific">Paraflavitalea soli</name>
    <dbReference type="NCBI Taxonomy" id="2315862"/>
    <lineage>
        <taxon>Bacteria</taxon>
        <taxon>Pseudomonadati</taxon>
        <taxon>Bacteroidota</taxon>
        <taxon>Chitinophagia</taxon>
        <taxon>Chitinophagales</taxon>
        <taxon>Chitinophagaceae</taxon>
        <taxon>Paraflavitalea</taxon>
    </lineage>
</organism>
<evidence type="ECO:0000313" key="1">
    <source>
        <dbReference type="EMBL" id="AXY77685.1"/>
    </source>
</evidence>
<sequence length="136" mass="15381">MATAGYSGTPLLQKLGIKENMKVQLIHAPDNYMELLAHDIHAQLAGKKEIPDLIHLFVTSKKQFETEMQQLKTVYKSNSSVITWVSWYKKSAGIPTDVTEDVIRNYALQHDLVDIKVCAVSEEWSGLKLVVPKTKR</sequence>
<protein>
    <submittedName>
        <fullName evidence="1">DUF3052 domain-containing protein</fullName>
    </submittedName>
</protein>
<evidence type="ECO:0000313" key="2">
    <source>
        <dbReference type="Proteomes" id="UP000263900"/>
    </source>
</evidence>